<dbReference type="InterPro" id="IPR007890">
    <property type="entry name" value="CHASE2"/>
</dbReference>
<dbReference type="PROSITE" id="PS51257">
    <property type="entry name" value="PROKAR_LIPOPROTEIN"/>
    <property type="match status" value="1"/>
</dbReference>
<sequence>MRRYLPIWVIASVLACGLLWAGWLGQRHLAGTGSMIDRVEMVLLDWRILVTGVRNAPDEVVIVAIDDKTVAAAGAYPIGRNRLALLIEKIRAAGARALAVDILLVSASEPADDASLARALGSIPTVIAAAGQFTDSGLSSLVPVAREQLMPLQELANASSVGLVNVATDAGGTPRHVPLLFKTPDGLEPSFGLRAAGLYLEGIPPVTLDGLRLNGRVQPLDLGWHLPLNYYGPQGTVTTLSAKSLFDGLARVGDLSGRLVVLGVTATGVGDRFGTPFDQVLPGVEIQATGIANLLDGSALIRNRTVRSVDVTAALLITGLGILAVAVLPLANASLAFIGLLVGWLMAITILFGQGYWFSGALPIVASLPPVVALVILRQVLDRYRTRRLVAAREALSRFQAPAIARRIAEDPSFLLSPVEQDVAILFVDLSGYTGLSERLGPAKTRDVLKAFHTLVVNETDRHNGLVLDFMGDGAMLGFGIPDSSARNAADACQCAFDLVQNVGRWIVENGLEAEINTLRVGGHFGPVVLSRLGHDNQQQIAATGDCVNVASRLQEVAKNFHSCVALSGDLTDAAKITEDGGVFAPRMEISAIRGRQKDLQVGLWSERDLAAGL</sequence>
<dbReference type="PANTHER" id="PTHR43081:SF20">
    <property type="entry name" value="TWO-COMPONENT RESPONSE REGULATOR"/>
    <property type="match status" value="1"/>
</dbReference>
<gene>
    <name evidence="3" type="ORF">V6575_09060</name>
</gene>
<dbReference type="Pfam" id="PF00211">
    <property type="entry name" value="Guanylate_cyc"/>
    <property type="match status" value="1"/>
</dbReference>
<evidence type="ECO:0000313" key="4">
    <source>
        <dbReference type="Proteomes" id="UP001385499"/>
    </source>
</evidence>
<dbReference type="PROSITE" id="PS50125">
    <property type="entry name" value="GUANYLATE_CYCLASE_2"/>
    <property type="match status" value="1"/>
</dbReference>
<dbReference type="InterPro" id="IPR001054">
    <property type="entry name" value="A/G_cyclase"/>
</dbReference>
<comment type="caution">
    <text evidence="3">The sequence shown here is derived from an EMBL/GenBank/DDBJ whole genome shotgun (WGS) entry which is preliminary data.</text>
</comment>
<feature type="transmembrane region" description="Helical" evidence="1">
    <location>
        <begin position="335"/>
        <end position="352"/>
    </location>
</feature>
<dbReference type="Pfam" id="PF05226">
    <property type="entry name" value="CHASE2"/>
    <property type="match status" value="1"/>
</dbReference>
<keyword evidence="1" id="KW-0812">Transmembrane</keyword>
<evidence type="ECO:0000313" key="3">
    <source>
        <dbReference type="EMBL" id="MEJ8474240.1"/>
    </source>
</evidence>
<dbReference type="SMART" id="SM00044">
    <property type="entry name" value="CYCc"/>
    <property type="match status" value="1"/>
</dbReference>
<dbReference type="EC" id="4.6.1.-" evidence="3"/>
<dbReference type="InterPro" id="IPR050697">
    <property type="entry name" value="Adenylyl/Guanylyl_Cyclase_3/4"/>
</dbReference>
<reference evidence="3 4" key="1">
    <citation type="submission" date="2024-02" db="EMBL/GenBank/DDBJ databases">
        <title>Roseibium algae sp. nov., isolated from marine alga (Grateloupia sp.), showing potential in myo-inositol conversion.</title>
        <authorList>
            <person name="Wang Y."/>
        </authorList>
    </citation>
    <scope>NUCLEOTIDE SEQUENCE [LARGE SCALE GENOMIC DNA]</scope>
    <source>
        <strain evidence="3 4">H3510</strain>
    </source>
</reference>
<evidence type="ECO:0000259" key="2">
    <source>
        <dbReference type="PROSITE" id="PS50125"/>
    </source>
</evidence>
<feature type="transmembrane region" description="Helical" evidence="1">
    <location>
        <begin position="311"/>
        <end position="328"/>
    </location>
</feature>
<dbReference type="GO" id="GO:0016829">
    <property type="term" value="F:lyase activity"/>
    <property type="evidence" value="ECO:0007669"/>
    <property type="project" value="UniProtKB-KW"/>
</dbReference>
<keyword evidence="4" id="KW-1185">Reference proteome</keyword>
<feature type="domain" description="Guanylate cyclase" evidence="2">
    <location>
        <begin position="424"/>
        <end position="555"/>
    </location>
</feature>
<keyword evidence="3" id="KW-0456">Lyase</keyword>
<name>A0ABU8TKW0_9HYPH</name>
<dbReference type="InterPro" id="IPR029787">
    <property type="entry name" value="Nucleotide_cyclase"/>
</dbReference>
<organism evidence="3 4">
    <name type="scientific">Roseibium algae</name>
    <dbReference type="NCBI Taxonomy" id="3123038"/>
    <lineage>
        <taxon>Bacteria</taxon>
        <taxon>Pseudomonadati</taxon>
        <taxon>Pseudomonadota</taxon>
        <taxon>Alphaproteobacteria</taxon>
        <taxon>Hyphomicrobiales</taxon>
        <taxon>Stappiaceae</taxon>
        <taxon>Roseibium</taxon>
    </lineage>
</organism>
<proteinExistence type="predicted"/>
<feature type="transmembrane region" description="Helical" evidence="1">
    <location>
        <begin position="358"/>
        <end position="377"/>
    </location>
</feature>
<dbReference type="PANTHER" id="PTHR43081">
    <property type="entry name" value="ADENYLATE CYCLASE, TERMINAL-DIFFERENTIATION SPECIFIC-RELATED"/>
    <property type="match status" value="1"/>
</dbReference>
<dbReference type="Proteomes" id="UP001385499">
    <property type="component" value="Unassembled WGS sequence"/>
</dbReference>
<dbReference type="RefSeq" id="WP_340273980.1">
    <property type="nucleotide sequence ID" value="NZ_JBAKIA010000005.1"/>
</dbReference>
<dbReference type="CDD" id="cd07302">
    <property type="entry name" value="CHD"/>
    <property type="match status" value="1"/>
</dbReference>
<dbReference type="EMBL" id="JBAKIA010000005">
    <property type="protein sequence ID" value="MEJ8474240.1"/>
    <property type="molecule type" value="Genomic_DNA"/>
</dbReference>
<dbReference type="SMART" id="SM01080">
    <property type="entry name" value="CHASE2"/>
    <property type="match status" value="1"/>
</dbReference>
<evidence type="ECO:0000256" key="1">
    <source>
        <dbReference type="SAM" id="Phobius"/>
    </source>
</evidence>
<dbReference type="SUPFAM" id="SSF55073">
    <property type="entry name" value="Nucleotide cyclase"/>
    <property type="match status" value="1"/>
</dbReference>
<protein>
    <submittedName>
        <fullName evidence="3">Adenylate/guanylate cyclase domain-containing protein</fullName>
        <ecNumber evidence="3">4.6.1.-</ecNumber>
    </submittedName>
</protein>
<dbReference type="Gene3D" id="3.30.70.1230">
    <property type="entry name" value="Nucleotide cyclase"/>
    <property type="match status" value="1"/>
</dbReference>
<accession>A0ABU8TKW0</accession>
<keyword evidence="1" id="KW-1133">Transmembrane helix</keyword>
<keyword evidence="1" id="KW-0472">Membrane</keyword>